<dbReference type="Gene3D" id="4.10.220.110">
    <property type="match status" value="1"/>
</dbReference>
<feature type="region of interest" description="Disordered" evidence="2">
    <location>
        <begin position="545"/>
        <end position="564"/>
    </location>
</feature>
<evidence type="ECO:0000259" key="4">
    <source>
        <dbReference type="Pfam" id="PF22178"/>
    </source>
</evidence>
<sequence>MATLHYTFSIKGLADECFVVRGFEGQEVLSDDSRVDGGCHGFRYDIELASRHTDLKPEQVIDATAVLTMYRNGEVAQRFHGVVKRFTQGDIGHHHTFYSLTLVPALERLALRHNSRIFQHKTVQDIIAELLLEMGVEDHQFSLSRKLEEREFCVQYRETDLAFIERLAAEEGLVYYFEHSQDKHMLIFCDDNSALTALEAPIIYNSTAGGEADTPYVWSFAKQTQTAVSDVYLKDYSFKKPAYSFMQQQVGDDMAYQRQTYQHFDAPGRYKDDANGRAFSQARLDYLRRDARLATGQSNQPLLRAGTKFTLSEHLADEMNADWLVVSITRKGEQSQALEEAGSTGQTTYSNQFKVVPAATPWRATPQPKPQVDGPMMATVVGPEGEEIFCDEHGRVKVHFPWDRESERDEHSSCWVRVSQGWAGAQYGFMAIPRIGHEVIVSFLNGDPDQPIITGRTYHATNTPPYPLPEFKTKTIWRSDSHQGEGYNELSFEDQADSERVYLKAQKDNQVDVGNSQQIRVNYDHKLDIGHDENHVVANDRTLTVEGSQSHATKGSHVSEVNGDKHQKVDGDWAAKVASAIGFNADGDITIKSGAKITLQVGGSFVVIDSSGVAIDGAKILIKSGGSPGGIPLPSSPATLSAAAAEGSAFVANCPPSEG</sequence>
<dbReference type="NCBIfam" id="TIGR03361">
    <property type="entry name" value="VI_Rhs_Vgr"/>
    <property type="match status" value="1"/>
</dbReference>
<dbReference type="InterPro" id="IPR054030">
    <property type="entry name" value="Gp5_Vgr_C"/>
</dbReference>
<reference evidence="5 6" key="1">
    <citation type="journal article" date="2017" name="Genome Announc.">
        <title>Draft Genome Sequences of Salinivibrio proteolyticus, Salinivibrio sharmensis, Salinivibrio siamensis, Salinivibrio costicola subsp. alcaliphilus, Salinivibrio costicola subsp. vallismortis, and 29 New Isolates Belonging to the Genus Salinivibrio.</title>
        <authorList>
            <person name="Lopez-Hermoso C."/>
            <person name="de la Haba R.R."/>
            <person name="Sanchez-Porro C."/>
            <person name="Bayliss S.C."/>
            <person name="Feil E.J."/>
            <person name="Ventosa A."/>
        </authorList>
    </citation>
    <scope>NUCLEOTIDE SEQUENCE [LARGE SCALE GENOMIC DNA]</scope>
    <source>
        <strain evidence="5 6">IC202</strain>
    </source>
</reference>
<dbReference type="PANTHER" id="PTHR32305:SF11">
    <property type="entry name" value="TYPE VI SECRETION SYSTEM SPIKE PROTEIN VGRG3"/>
    <property type="match status" value="1"/>
</dbReference>
<dbReference type="PANTHER" id="PTHR32305">
    <property type="match status" value="1"/>
</dbReference>
<dbReference type="Pfam" id="PF05954">
    <property type="entry name" value="Phage_GPD"/>
    <property type="match status" value="1"/>
</dbReference>
<dbReference type="SUPFAM" id="SSF69349">
    <property type="entry name" value="Phage fibre proteins"/>
    <property type="match status" value="1"/>
</dbReference>
<dbReference type="Pfam" id="PF22178">
    <property type="entry name" value="Gp5_trimer_C"/>
    <property type="match status" value="1"/>
</dbReference>
<dbReference type="EMBL" id="MUEO01000004">
    <property type="protein sequence ID" value="OOE45944.1"/>
    <property type="molecule type" value="Genomic_DNA"/>
</dbReference>
<organism evidence="5 6">
    <name type="scientific">Salinivibrio kushneri</name>
    <dbReference type="NCBI Taxonomy" id="1908198"/>
    <lineage>
        <taxon>Bacteria</taxon>
        <taxon>Pseudomonadati</taxon>
        <taxon>Pseudomonadota</taxon>
        <taxon>Gammaproteobacteria</taxon>
        <taxon>Vibrionales</taxon>
        <taxon>Vibrionaceae</taxon>
        <taxon>Salinivibrio</taxon>
    </lineage>
</organism>
<evidence type="ECO:0000313" key="6">
    <source>
        <dbReference type="Proteomes" id="UP000188726"/>
    </source>
</evidence>
<comment type="similarity">
    <text evidence="1">Belongs to the VgrG protein family.</text>
</comment>
<gene>
    <name evidence="5" type="ORF">BZG09_02585</name>
</gene>
<dbReference type="Pfam" id="PF04717">
    <property type="entry name" value="Phage_base_V"/>
    <property type="match status" value="1"/>
</dbReference>
<dbReference type="Gene3D" id="2.40.50.230">
    <property type="entry name" value="Gp5 N-terminal domain"/>
    <property type="match status" value="1"/>
</dbReference>
<evidence type="ECO:0000313" key="5">
    <source>
        <dbReference type="EMBL" id="OOE45944.1"/>
    </source>
</evidence>
<feature type="domain" description="Gp5/Type VI secretion system Vgr C-terminal trimerisation" evidence="4">
    <location>
        <begin position="476"/>
        <end position="578"/>
    </location>
</feature>
<evidence type="ECO:0000256" key="2">
    <source>
        <dbReference type="SAM" id="MobiDB-lite"/>
    </source>
</evidence>
<feature type="domain" description="Gp5/Type VI secretion system Vgr protein OB-fold" evidence="3">
    <location>
        <begin position="392"/>
        <end position="458"/>
    </location>
</feature>
<dbReference type="SUPFAM" id="SSF69279">
    <property type="entry name" value="Phage tail proteins"/>
    <property type="match status" value="2"/>
</dbReference>
<dbReference type="AlphaFoldDB" id="A0AB36KC64"/>
<dbReference type="SUPFAM" id="SSF69255">
    <property type="entry name" value="gp5 N-terminal domain-like"/>
    <property type="match status" value="1"/>
</dbReference>
<dbReference type="InterPro" id="IPR037026">
    <property type="entry name" value="Vgr_OB-fold_dom_sf"/>
</dbReference>
<dbReference type="InterPro" id="IPR050708">
    <property type="entry name" value="T6SS_VgrG/RHS"/>
</dbReference>
<dbReference type="InterPro" id="IPR006533">
    <property type="entry name" value="T6SS_Vgr_RhsGE"/>
</dbReference>
<evidence type="ECO:0000259" key="3">
    <source>
        <dbReference type="Pfam" id="PF04717"/>
    </source>
</evidence>
<dbReference type="RefSeq" id="WP_077456808.1">
    <property type="nucleotide sequence ID" value="NZ_MUEO01000004.1"/>
</dbReference>
<dbReference type="InterPro" id="IPR006531">
    <property type="entry name" value="Gp5/Vgr_OB"/>
</dbReference>
<dbReference type="InterPro" id="IPR017847">
    <property type="entry name" value="T6SS_RhsGE_Vgr_subset"/>
</dbReference>
<dbReference type="Gene3D" id="2.30.110.50">
    <property type="match status" value="1"/>
</dbReference>
<protein>
    <submittedName>
        <fullName evidence="5">Type IV secretion protein Rhs</fullName>
    </submittedName>
</protein>
<proteinExistence type="inferred from homology"/>
<comment type="caution">
    <text evidence="5">The sequence shown here is derived from an EMBL/GenBank/DDBJ whole genome shotgun (WGS) entry which is preliminary data.</text>
</comment>
<accession>A0AB36KC64</accession>
<dbReference type="NCBIfam" id="TIGR01646">
    <property type="entry name" value="vgr_GE"/>
    <property type="match status" value="1"/>
</dbReference>
<dbReference type="Proteomes" id="UP000188726">
    <property type="component" value="Unassembled WGS sequence"/>
</dbReference>
<evidence type="ECO:0000256" key="1">
    <source>
        <dbReference type="ARBA" id="ARBA00005558"/>
    </source>
</evidence>
<dbReference type="Gene3D" id="3.55.50.10">
    <property type="entry name" value="Baseplate protein-like domains"/>
    <property type="match status" value="1"/>
</dbReference>
<name>A0AB36KC64_9GAMM</name>